<dbReference type="Proteomes" id="UP000019335">
    <property type="component" value="Chromosome 5"/>
</dbReference>
<evidence type="ECO:0000313" key="2">
    <source>
        <dbReference type="EMBL" id="EWM28109.1"/>
    </source>
</evidence>
<evidence type="ECO:0000256" key="1">
    <source>
        <dbReference type="SAM" id="SignalP"/>
    </source>
</evidence>
<protein>
    <recommendedName>
        <fullName evidence="4">Secreted protein</fullName>
    </recommendedName>
</protein>
<proteinExistence type="predicted"/>
<keyword evidence="3" id="KW-1185">Reference proteome</keyword>
<evidence type="ECO:0008006" key="4">
    <source>
        <dbReference type="Google" id="ProtNLM"/>
    </source>
</evidence>
<feature type="chain" id="PRO_5004901532" description="Secreted protein" evidence="1">
    <location>
        <begin position="30"/>
        <end position="102"/>
    </location>
</feature>
<dbReference type="AlphaFoldDB" id="W7U658"/>
<name>W7U658_9STRA</name>
<gene>
    <name evidence="2" type="ORF">Naga_100036g20</name>
</gene>
<feature type="signal peptide" evidence="1">
    <location>
        <begin position="1"/>
        <end position="29"/>
    </location>
</feature>
<sequence length="102" mass="11421">MVDAFAIILNPNAVLLILQTLSRLQYVCCKSSYPRGHDRYRPGRPRWRCLEGGHRGPHKPHVQDILQELGGNGCLKCFGISRECGDPREDGKGHCHTRGRSG</sequence>
<comment type="caution">
    <text evidence="2">The sequence shown here is derived from an EMBL/GenBank/DDBJ whole genome shotgun (WGS) entry which is preliminary data.</text>
</comment>
<organism evidence="2 3">
    <name type="scientific">Nannochloropsis gaditana</name>
    <dbReference type="NCBI Taxonomy" id="72520"/>
    <lineage>
        <taxon>Eukaryota</taxon>
        <taxon>Sar</taxon>
        <taxon>Stramenopiles</taxon>
        <taxon>Ochrophyta</taxon>
        <taxon>Eustigmatophyceae</taxon>
        <taxon>Eustigmatales</taxon>
        <taxon>Monodopsidaceae</taxon>
        <taxon>Nannochloropsis</taxon>
    </lineage>
</organism>
<accession>W7U658</accession>
<keyword evidence="1" id="KW-0732">Signal</keyword>
<dbReference type="EMBL" id="AZIL01000353">
    <property type="protein sequence ID" value="EWM28109.1"/>
    <property type="molecule type" value="Genomic_DNA"/>
</dbReference>
<evidence type="ECO:0000313" key="3">
    <source>
        <dbReference type="Proteomes" id="UP000019335"/>
    </source>
</evidence>
<reference evidence="2 3" key="1">
    <citation type="journal article" date="2014" name="Mol. Plant">
        <title>Chromosome Scale Genome Assembly and Transcriptome Profiling of Nannochloropsis gaditana in Nitrogen Depletion.</title>
        <authorList>
            <person name="Corteggiani Carpinelli E."/>
            <person name="Telatin A."/>
            <person name="Vitulo N."/>
            <person name="Forcato C."/>
            <person name="D'Angelo M."/>
            <person name="Schiavon R."/>
            <person name="Vezzi A."/>
            <person name="Giacometti G.M."/>
            <person name="Morosinotto T."/>
            <person name="Valle G."/>
        </authorList>
    </citation>
    <scope>NUCLEOTIDE SEQUENCE [LARGE SCALE GENOMIC DNA]</scope>
    <source>
        <strain evidence="2 3">B-31</strain>
    </source>
</reference>